<organism evidence="3 4">
    <name type="scientific">Ophiobolus disseminans</name>
    <dbReference type="NCBI Taxonomy" id="1469910"/>
    <lineage>
        <taxon>Eukaryota</taxon>
        <taxon>Fungi</taxon>
        <taxon>Dikarya</taxon>
        <taxon>Ascomycota</taxon>
        <taxon>Pezizomycotina</taxon>
        <taxon>Dothideomycetes</taxon>
        <taxon>Pleosporomycetidae</taxon>
        <taxon>Pleosporales</taxon>
        <taxon>Pleosporineae</taxon>
        <taxon>Phaeosphaeriaceae</taxon>
        <taxon>Ophiobolus</taxon>
    </lineage>
</organism>
<feature type="region of interest" description="Disordered" evidence="2">
    <location>
        <begin position="1"/>
        <end position="37"/>
    </location>
</feature>
<evidence type="ECO:0000313" key="4">
    <source>
        <dbReference type="Proteomes" id="UP000799424"/>
    </source>
</evidence>
<evidence type="ECO:0000256" key="2">
    <source>
        <dbReference type="SAM" id="MobiDB-lite"/>
    </source>
</evidence>
<feature type="compositionally biased region" description="Basic and acidic residues" evidence="2">
    <location>
        <begin position="1"/>
        <end position="25"/>
    </location>
</feature>
<feature type="coiled-coil region" evidence="1">
    <location>
        <begin position="44"/>
        <end position="78"/>
    </location>
</feature>
<gene>
    <name evidence="3" type="ORF">CC86DRAFT_410352</name>
</gene>
<sequence>MASPDERDSEDSPKTPIDPQDKTRQLGDQLKSVTARAERGDTALGIARQELKSMESKCSKLQDKISEQEEALSCLRRNYIDAVASQFENVQREGLPKLKRPA</sequence>
<dbReference type="AlphaFoldDB" id="A0A6A6ZM48"/>
<name>A0A6A6ZM48_9PLEO</name>
<evidence type="ECO:0000256" key="1">
    <source>
        <dbReference type="SAM" id="Coils"/>
    </source>
</evidence>
<keyword evidence="4" id="KW-1185">Reference proteome</keyword>
<dbReference type="EMBL" id="MU006235">
    <property type="protein sequence ID" value="KAF2821958.1"/>
    <property type="molecule type" value="Genomic_DNA"/>
</dbReference>
<evidence type="ECO:0000313" key="3">
    <source>
        <dbReference type="EMBL" id="KAF2821958.1"/>
    </source>
</evidence>
<protein>
    <submittedName>
        <fullName evidence="3">Uncharacterized protein</fullName>
    </submittedName>
</protein>
<proteinExistence type="predicted"/>
<accession>A0A6A6ZM48</accession>
<reference evidence="3" key="1">
    <citation type="journal article" date="2020" name="Stud. Mycol.">
        <title>101 Dothideomycetes genomes: a test case for predicting lifestyles and emergence of pathogens.</title>
        <authorList>
            <person name="Haridas S."/>
            <person name="Albert R."/>
            <person name="Binder M."/>
            <person name="Bloem J."/>
            <person name="Labutti K."/>
            <person name="Salamov A."/>
            <person name="Andreopoulos B."/>
            <person name="Baker S."/>
            <person name="Barry K."/>
            <person name="Bills G."/>
            <person name="Bluhm B."/>
            <person name="Cannon C."/>
            <person name="Castanera R."/>
            <person name="Culley D."/>
            <person name="Daum C."/>
            <person name="Ezra D."/>
            <person name="Gonzalez J."/>
            <person name="Henrissat B."/>
            <person name="Kuo A."/>
            <person name="Liang C."/>
            <person name="Lipzen A."/>
            <person name="Lutzoni F."/>
            <person name="Magnuson J."/>
            <person name="Mondo S."/>
            <person name="Nolan M."/>
            <person name="Ohm R."/>
            <person name="Pangilinan J."/>
            <person name="Park H.-J."/>
            <person name="Ramirez L."/>
            <person name="Alfaro M."/>
            <person name="Sun H."/>
            <person name="Tritt A."/>
            <person name="Yoshinaga Y."/>
            <person name="Zwiers L.-H."/>
            <person name="Turgeon B."/>
            <person name="Goodwin S."/>
            <person name="Spatafora J."/>
            <person name="Crous P."/>
            <person name="Grigoriev I."/>
        </authorList>
    </citation>
    <scope>NUCLEOTIDE SEQUENCE</scope>
    <source>
        <strain evidence="3">CBS 113818</strain>
    </source>
</reference>
<keyword evidence="1" id="KW-0175">Coiled coil</keyword>
<dbReference type="Proteomes" id="UP000799424">
    <property type="component" value="Unassembled WGS sequence"/>
</dbReference>